<evidence type="ECO:0000259" key="9">
    <source>
        <dbReference type="PROSITE" id="PS50188"/>
    </source>
</evidence>
<dbReference type="PROSITE" id="PS50119">
    <property type="entry name" value="ZF_BBOX"/>
    <property type="match status" value="1"/>
</dbReference>
<gene>
    <name evidence="11" type="ORF">CRENBAI_001282</name>
</gene>
<dbReference type="InterPro" id="IPR051051">
    <property type="entry name" value="E3_ubiq-ligase_TRIM/RNF"/>
</dbReference>
<dbReference type="SUPFAM" id="SSF49842">
    <property type="entry name" value="TNF-like"/>
    <property type="match status" value="1"/>
</dbReference>
<dbReference type="Pfam" id="PF15227">
    <property type="entry name" value="zf-C3HC4_4"/>
    <property type="match status" value="1"/>
</dbReference>
<dbReference type="GO" id="GO:0045087">
    <property type="term" value="P:innate immune response"/>
    <property type="evidence" value="ECO:0007669"/>
    <property type="project" value="UniProtKB-KW"/>
</dbReference>
<protein>
    <submittedName>
        <fullName evidence="11">Uncharacterized protein</fullName>
    </submittedName>
</protein>
<accession>A0AAV9RP33</accession>
<dbReference type="AlphaFoldDB" id="A0AAV9RP33"/>
<reference evidence="11 12" key="1">
    <citation type="submission" date="2021-06" db="EMBL/GenBank/DDBJ databases">
        <authorList>
            <person name="Palmer J.M."/>
        </authorList>
    </citation>
    <scope>NUCLEOTIDE SEQUENCE [LARGE SCALE GENOMIC DNA]</scope>
    <source>
        <strain evidence="11 12">MEX-2019</strain>
        <tissue evidence="11">Muscle</tissue>
    </source>
</reference>
<dbReference type="SUPFAM" id="SSF49899">
    <property type="entry name" value="Concanavalin A-like lectins/glucanases"/>
    <property type="match status" value="1"/>
</dbReference>
<dbReference type="PROSITE" id="PS50871">
    <property type="entry name" value="C1Q"/>
    <property type="match status" value="1"/>
</dbReference>
<dbReference type="InterPro" id="IPR000315">
    <property type="entry name" value="Znf_B-box"/>
</dbReference>
<evidence type="ECO:0000259" key="10">
    <source>
        <dbReference type="PROSITE" id="PS50871"/>
    </source>
</evidence>
<dbReference type="PROSITE" id="PS00518">
    <property type="entry name" value="ZF_RING_1"/>
    <property type="match status" value="1"/>
</dbReference>
<dbReference type="Proteomes" id="UP001311232">
    <property type="component" value="Unassembled WGS sequence"/>
</dbReference>
<dbReference type="InterPro" id="IPR013083">
    <property type="entry name" value="Znf_RING/FYVE/PHD"/>
</dbReference>
<dbReference type="InterPro" id="IPR017907">
    <property type="entry name" value="Znf_RING_CS"/>
</dbReference>
<keyword evidence="2" id="KW-0479">Metal-binding</keyword>
<dbReference type="InterPro" id="IPR013320">
    <property type="entry name" value="ConA-like_dom_sf"/>
</dbReference>
<sequence>MASAWPDEDSFACSVCLETLKDPTTLTCGHSYCLNCIENHWDKEEDKGHYSCPQCRQLFTPRPCVGKNNLLAQAMEKLRTNSIKHSSLVGIYSAEPSRPFYLDVVPDIGPRKGSIYPHLPSVEPRPCPQHNQPLDLFCHEDKECVCVMCCQDGHTGHRVVRPQDERRERQKEVIQMQAEVHRRIQETETMTVKIPHTARQQKALLQALQRESSELFPELVKSLNLTGTQVGKLLSDHEMVFDDHVEGLVKCLEQNLAQLHLKGEELSRLAYMQDDINFLKNFYLTEPLGQTDATGQSGINQEEAVVASIRSVIKGLQESMQDLWKDSLAKIVKIIRFEPTMDPNTTYRHMKLSDDCRKITMRAENLNPPDHPDRFFFWRQVLCKESLAGSPYYWEVEWTGQKVTVGVAYKEMERKGSDNKSRLGHNSQSWSLYWSGTGFSFWHNNQEQLLGSPKAKRIGIYLDQHGGILNFYSIINNQAHLIHHYETQFTGPLYAGFRLWAGFEKVQLDSSKRTALVAIARRRYVAGAAGVTSIRFSPSDTVSPASPRPLLPPRVITSDKKLILMSELPPPAGGQTPRSSSVPQLQVIYDNHWVIYPCTISCGATTLRWLRALNKHAPFLPRKRRGDAGETVSDGETRIDVTPRTIKRPLRFVEEDSDVEDSSSKLREREMQGDALVLSHQSLTTDLTPQAVEIQLPSIRPRDSVLANFAKAIVLLCLLHAVFGQEQTQFSWHGPVLTTPTADPNLNIMCSNDQAECGCCLMQKQMARMEELFNMTVKEMSQHLMHSKMTLNNIKNNRTAFSVALNNERSLTCFGPFRDDRGVPFKHVFLNLGNSYNVQTGIFTVPYSGVYNLAATVYSRSPVDLPQATCALLQLNGVAVAPLIEKNGLDSEDSNTIVVVKHLKAGDQVSVNLQKGCNICDDNTHYNTFTGFMLYAAEKA</sequence>
<dbReference type="SMART" id="SM00184">
    <property type="entry name" value="RING"/>
    <property type="match status" value="1"/>
</dbReference>
<dbReference type="EMBL" id="JAHHUM010001541">
    <property type="protein sequence ID" value="KAK5610684.1"/>
    <property type="molecule type" value="Genomic_DNA"/>
</dbReference>
<evidence type="ECO:0000256" key="2">
    <source>
        <dbReference type="ARBA" id="ARBA00022723"/>
    </source>
</evidence>
<evidence type="ECO:0000256" key="4">
    <source>
        <dbReference type="ARBA" id="ARBA00022833"/>
    </source>
</evidence>
<keyword evidence="3 6" id="KW-0863">Zinc-finger</keyword>
<dbReference type="Pfam" id="PF25600">
    <property type="entry name" value="TRIM_CC"/>
    <property type="match status" value="1"/>
</dbReference>
<dbReference type="InterPro" id="IPR058030">
    <property type="entry name" value="TRIM8/14/16/25/29/45/65_CC"/>
</dbReference>
<name>A0AAV9RP33_9TELE</name>
<feature type="domain" description="B box-type" evidence="8">
    <location>
        <begin position="122"/>
        <end position="162"/>
    </location>
</feature>
<feature type="domain" description="B30.2/SPRY" evidence="9">
    <location>
        <begin position="319"/>
        <end position="515"/>
    </location>
</feature>
<dbReference type="CDD" id="cd19769">
    <property type="entry name" value="Bbox2_TRIM16-like"/>
    <property type="match status" value="1"/>
</dbReference>
<evidence type="ECO:0000256" key="6">
    <source>
        <dbReference type="PROSITE-ProRule" id="PRU00024"/>
    </source>
</evidence>
<dbReference type="InterPro" id="IPR001841">
    <property type="entry name" value="Znf_RING"/>
</dbReference>
<dbReference type="InterPro" id="IPR003877">
    <property type="entry name" value="SPRY_dom"/>
</dbReference>
<dbReference type="Pfam" id="PF13765">
    <property type="entry name" value="PRY"/>
    <property type="match status" value="1"/>
</dbReference>
<evidence type="ECO:0000259" key="8">
    <source>
        <dbReference type="PROSITE" id="PS50119"/>
    </source>
</evidence>
<dbReference type="InterPro" id="IPR003879">
    <property type="entry name" value="Butyrophylin_SPRY"/>
</dbReference>
<evidence type="ECO:0000256" key="5">
    <source>
        <dbReference type="ARBA" id="ARBA00022859"/>
    </source>
</evidence>
<dbReference type="InterPro" id="IPR006574">
    <property type="entry name" value="PRY"/>
</dbReference>
<dbReference type="InterPro" id="IPR008983">
    <property type="entry name" value="Tumour_necrosis_fac-like_dom"/>
</dbReference>
<dbReference type="SMART" id="SM00589">
    <property type="entry name" value="PRY"/>
    <property type="match status" value="1"/>
</dbReference>
<feature type="domain" description="RING-type" evidence="7">
    <location>
        <begin position="13"/>
        <end position="56"/>
    </location>
</feature>
<dbReference type="SMART" id="SM00110">
    <property type="entry name" value="C1Q"/>
    <property type="match status" value="1"/>
</dbReference>
<dbReference type="Gene3D" id="2.60.120.920">
    <property type="match status" value="1"/>
</dbReference>
<keyword evidence="4" id="KW-0862">Zinc</keyword>
<keyword evidence="1" id="KW-0399">Innate immunity</keyword>
<dbReference type="PRINTS" id="PR01407">
    <property type="entry name" value="BUTYPHLNCDUF"/>
</dbReference>
<dbReference type="Pfam" id="PF00643">
    <property type="entry name" value="zf-B_box"/>
    <property type="match status" value="1"/>
</dbReference>
<dbReference type="PROSITE" id="PS50188">
    <property type="entry name" value="B302_SPRY"/>
    <property type="match status" value="1"/>
</dbReference>
<dbReference type="Gene3D" id="3.30.160.60">
    <property type="entry name" value="Classic Zinc Finger"/>
    <property type="match status" value="1"/>
</dbReference>
<evidence type="ECO:0000259" key="7">
    <source>
        <dbReference type="PROSITE" id="PS50089"/>
    </source>
</evidence>
<evidence type="ECO:0000313" key="12">
    <source>
        <dbReference type="Proteomes" id="UP001311232"/>
    </source>
</evidence>
<dbReference type="Gene3D" id="3.30.40.10">
    <property type="entry name" value="Zinc/RING finger domain, C3HC4 (zinc finger)"/>
    <property type="match status" value="1"/>
</dbReference>
<dbReference type="SUPFAM" id="SSF57850">
    <property type="entry name" value="RING/U-box"/>
    <property type="match status" value="1"/>
</dbReference>
<dbReference type="GO" id="GO:0005737">
    <property type="term" value="C:cytoplasm"/>
    <property type="evidence" value="ECO:0007669"/>
    <property type="project" value="UniProtKB-ARBA"/>
</dbReference>
<proteinExistence type="predicted"/>
<evidence type="ECO:0000313" key="11">
    <source>
        <dbReference type="EMBL" id="KAK5610684.1"/>
    </source>
</evidence>
<dbReference type="PANTHER" id="PTHR25465:SF14">
    <property type="entry name" value="E3 UBIQUITIN-PROTEIN LIGASE TRIM65"/>
    <property type="match status" value="1"/>
</dbReference>
<feature type="domain" description="C1q" evidence="10">
    <location>
        <begin position="794"/>
        <end position="940"/>
    </location>
</feature>
<organism evidence="11 12">
    <name type="scientific">Crenichthys baileyi</name>
    <name type="common">White River springfish</name>
    <dbReference type="NCBI Taxonomy" id="28760"/>
    <lineage>
        <taxon>Eukaryota</taxon>
        <taxon>Metazoa</taxon>
        <taxon>Chordata</taxon>
        <taxon>Craniata</taxon>
        <taxon>Vertebrata</taxon>
        <taxon>Euteleostomi</taxon>
        <taxon>Actinopterygii</taxon>
        <taxon>Neopterygii</taxon>
        <taxon>Teleostei</taxon>
        <taxon>Neoteleostei</taxon>
        <taxon>Acanthomorphata</taxon>
        <taxon>Ovalentaria</taxon>
        <taxon>Atherinomorphae</taxon>
        <taxon>Cyprinodontiformes</taxon>
        <taxon>Goodeidae</taxon>
        <taxon>Crenichthys</taxon>
    </lineage>
</organism>
<dbReference type="PROSITE" id="PS50089">
    <property type="entry name" value="ZF_RING_2"/>
    <property type="match status" value="1"/>
</dbReference>
<dbReference type="Pfam" id="PF00622">
    <property type="entry name" value="SPRY"/>
    <property type="match status" value="1"/>
</dbReference>
<dbReference type="PANTHER" id="PTHR25465">
    <property type="entry name" value="B-BOX DOMAIN CONTAINING"/>
    <property type="match status" value="1"/>
</dbReference>
<dbReference type="InterPro" id="IPR001073">
    <property type="entry name" value="C1q_dom"/>
</dbReference>
<dbReference type="InterPro" id="IPR043136">
    <property type="entry name" value="B30.2/SPRY_sf"/>
</dbReference>
<dbReference type="PRINTS" id="PR00007">
    <property type="entry name" value="COMPLEMNTC1Q"/>
</dbReference>
<dbReference type="Pfam" id="PF00386">
    <property type="entry name" value="C1q"/>
    <property type="match status" value="1"/>
</dbReference>
<evidence type="ECO:0000256" key="1">
    <source>
        <dbReference type="ARBA" id="ARBA00022588"/>
    </source>
</evidence>
<dbReference type="Gene3D" id="2.60.120.40">
    <property type="match status" value="1"/>
</dbReference>
<dbReference type="InterPro" id="IPR001870">
    <property type="entry name" value="B30.2/SPRY"/>
</dbReference>
<keyword evidence="5" id="KW-0391">Immunity</keyword>
<dbReference type="GO" id="GO:0008270">
    <property type="term" value="F:zinc ion binding"/>
    <property type="evidence" value="ECO:0007669"/>
    <property type="project" value="UniProtKB-KW"/>
</dbReference>
<keyword evidence="12" id="KW-1185">Reference proteome</keyword>
<comment type="caution">
    <text evidence="11">The sequence shown here is derived from an EMBL/GenBank/DDBJ whole genome shotgun (WGS) entry which is preliminary data.</text>
</comment>
<dbReference type="SUPFAM" id="SSF57845">
    <property type="entry name" value="B-box zinc-binding domain"/>
    <property type="match status" value="1"/>
</dbReference>
<dbReference type="SMART" id="SM00336">
    <property type="entry name" value="BBOX"/>
    <property type="match status" value="1"/>
</dbReference>
<dbReference type="SMART" id="SM00449">
    <property type="entry name" value="SPRY"/>
    <property type="match status" value="1"/>
</dbReference>
<evidence type="ECO:0000256" key="3">
    <source>
        <dbReference type="ARBA" id="ARBA00022771"/>
    </source>
</evidence>